<dbReference type="PANTHER" id="PTHR19432">
    <property type="entry name" value="SUGAR TRANSPORTER"/>
    <property type="match status" value="1"/>
</dbReference>
<protein>
    <submittedName>
        <fullName evidence="7">MFS transporter</fullName>
    </submittedName>
</protein>
<feature type="transmembrane region" description="Helical" evidence="6">
    <location>
        <begin position="333"/>
        <end position="356"/>
    </location>
</feature>
<dbReference type="Gene3D" id="1.20.1250.20">
    <property type="entry name" value="MFS general substrate transporter like domains"/>
    <property type="match status" value="1"/>
</dbReference>
<dbReference type="GO" id="GO:0016020">
    <property type="term" value="C:membrane"/>
    <property type="evidence" value="ECO:0007669"/>
    <property type="project" value="UniProtKB-SubCell"/>
</dbReference>
<comment type="subcellular location">
    <subcellularLocation>
        <location evidence="1">Membrane</location>
        <topology evidence="1">Multi-pass membrane protein</topology>
    </subcellularLocation>
</comment>
<dbReference type="Proteomes" id="UP000267268">
    <property type="component" value="Chromosome 1"/>
</dbReference>
<organism evidence="7 8">
    <name type="scientific">Flammeovirga pectinis</name>
    <dbReference type="NCBI Taxonomy" id="2494373"/>
    <lineage>
        <taxon>Bacteria</taxon>
        <taxon>Pseudomonadati</taxon>
        <taxon>Bacteroidota</taxon>
        <taxon>Cytophagia</taxon>
        <taxon>Cytophagales</taxon>
        <taxon>Flammeovirgaceae</taxon>
        <taxon>Flammeovirga</taxon>
    </lineage>
</organism>
<evidence type="ECO:0000256" key="6">
    <source>
        <dbReference type="SAM" id="Phobius"/>
    </source>
</evidence>
<dbReference type="AlphaFoldDB" id="A0A3S9P4N0"/>
<dbReference type="OrthoDB" id="7584869at2"/>
<dbReference type="SUPFAM" id="SSF103473">
    <property type="entry name" value="MFS general substrate transporter"/>
    <property type="match status" value="1"/>
</dbReference>
<feature type="transmembrane region" description="Helical" evidence="6">
    <location>
        <begin position="12"/>
        <end position="38"/>
    </location>
</feature>
<keyword evidence="2" id="KW-0813">Transport</keyword>
<dbReference type="RefSeq" id="WP_126615402.1">
    <property type="nucleotide sequence ID" value="NZ_CP034562.1"/>
</dbReference>
<feature type="transmembrane region" description="Helical" evidence="6">
    <location>
        <begin position="368"/>
        <end position="388"/>
    </location>
</feature>
<feature type="transmembrane region" description="Helical" evidence="6">
    <location>
        <begin position="50"/>
        <end position="71"/>
    </location>
</feature>
<sequence length="438" mass="47504">MLEIQKKLSSSFFVLLSLPSTAMGFALSIQIAALSWILNTKYGFDIHEVGIVWAAGPIAGIIGQPLAGLASDKVWFFGGRRRPFILIGGVLTSLMLLALPNIHIISDFLGFEPTKAVGDLAEGQFAASIYVAIAVALVLDLSINISFNPTRSIIADVTNDDTVTKGYTWMQTISGTFGVLAYFIGSVLGNNELIYIGVLLVFVFSVIPVFFIEEPKSLKETNEEIHEGKSETDKEGFIKVLLAHAPTWLGIQTMFVFMFAYVQQKYPDFSSKEVGSVINWSFLIFNAVAAVLPAFILEPITHRIGRVKTHAICIGIMALGYAGMIALGGTSEYMIYGMMVILGIGWAATVSLPFAIMSEKVEKSKMGFYMGIFNLSVVLPQLAVSVFVSKYLAEAADKTVMFYIAAIALGVSAVLWLFVKDSTSPEEGKVKTTGGGHH</sequence>
<feature type="transmembrane region" description="Helical" evidence="6">
    <location>
        <begin position="83"/>
        <end position="105"/>
    </location>
</feature>
<dbReference type="PANTHER" id="PTHR19432:SF35">
    <property type="entry name" value="SOLUTE CARRIER FAMILY 45 MEMBER 3 ISOFORM X1"/>
    <property type="match status" value="1"/>
</dbReference>
<keyword evidence="3 6" id="KW-0812">Transmembrane</keyword>
<evidence type="ECO:0000313" key="8">
    <source>
        <dbReference type="Proteomes" id="UP000267268"/>
    </source>
</evidence>
<dbReference type="InterPro" id="IPR036259">
    <property type="entry name" value="MFS_trans_sf"/>
</dbReference>
<evidence type="ECO:0000256" key="3">
    <source>
        <dbReference type="ARBA" id="ARBA00022692"/>
    </source>
</evidence>
<dbReference type="EMBL" id="CP034562">
    <property type="protein sequence ID" value="AZQ63170.1"/>
    <property type="molecule type" value="Genomic_DNA"/>
</dbReference>
<keyword evidence="8" id="KW-1185">Reference proteome</keyword>
<proteinExistence type="predicted"/>
<feature type="transmembrane region" description="Helical" evidence="6">
    <location>
        <begin position="400"/>
        <end position="419"/>
    </location>
</feature>
<keyword evidence="4 6" id="KW-1133">Transmembrane helix</keyword>
<evidence type="ECO:0000256" key="4">
    <source>
        <dbReference type="ARBA" id="ARBA00022989"/>
    </source>
</evidence>
<feature type="transmembrane region" description="Helical" evidence="6">
    <location>
        <begin position="277"/>
        <end position="297"/>
    </location>
</feature>
<accession>A0A3S9P4N0</accession>
<dbReference type="Pfam" id="PF07690">
    <property type="entry name" value="MFS_1"/>
    <property type="match status" value="1"/>
</dbReference>
<feature type="transmembrane region" description="Helical" evidence="6">
    <location>
        <begin position="193"/>
        <end position="212"/>
    </location>
</feature>
<dbReference type="KEGG" id="fll:EI427_13255"/>
<dbReference type="GO" id="GO:0008506">
    <property type="term" value="F:sucrose:proton symporter activity"/>
    <property type="evidence" value="ECO:0007669"/>
    <property type="project" value="TreeGrafter"/>
</dbReference>
<keyword evidence="5 6" id="KW-0472">Membrane</keyword>
<gene>
    <name evidence="7" type="ORF">EI427_13255</name>
</gene>
<evidence type="ECO:0000256" key="2">
    <source>
        <dbReference type="ARBA" id="ARBA00022448"/>
    </source>
</evidence>
<evidence type="ECO:0000313" key="7">
    <source>
        <dbReference type="EMBL" id="AZQ63170.1"/>
    </source>
</evidence>
<feature type="transmembrane region" description="Helical" evidence="6">
    <location>
        <begin position="309"/>
        <end position="327"/>
    </location>
</feature>
<dbReference type="InterPro" id="IPR011701">
    <property type="entry name" value="MFS"/>
</dbReference>
<evidence type="ECO:0000256" key="1">
    <source>
        <dbReference type="ARBA" id="ARBA00004141"/>
    </source>
</evidence>
<evidence type="ECO:0000256" key="5">
    <source>
        <dbReference type="ARBA" id="ARBA00023136"/>
    </source>
</evidence>
<feature type="transmembrane region" description="Helical" evidence="6">
    <location>
        <begin position="125"/>
        <end position="147"/>
    </location>
</feature>
<feature type="transmembrane region" description="Helical" evidence="6">
    <location>
        <begin position="167"/>
        <end position="187"/>
    </location>
</feature>
<reference evidence="7 8" key="1">
    <citation type="submission" date="2018-12" db="EMBL/GenBank/DDBJ databases">
        <title>Flammeovirga pectinis sp. nov., isolated from the gut of the Korean scallop, Patinopecten yessoensis.</title>
        <authorList>
            <person name="Bae J.-W."/>
            <person name="Jeong Y.-S."/>
            <person name="Kang W."/>
        </authorList>
    </citation>
    <scope>NUCLEOTIDE SEQUENCE [LARGE SCALE GENOMIC DNA]</scope>
    <source>
        <strain evidence="7 8">L12M1</strain>
    </source>
</reference>
<name>A0A3S9P4N0_9BACT</name>
<feature type="transmembrane region" description="Helical" evidence="6">
    <location>
        <begin position="240"/>
        <end position="262"/>
    </location>
</feature>